<keyword evidence="7" id="KW-1185">Reference proteome</keyword>
<dbReference type="PROSITE" id="PS50893">
    <property type="entry name" value="ABC_TRANSPORTER_2"/>
    <property type="match status" value="1"/>
</dbReference>
<evidence type="ECO:0000259" key="5">
    <source>
        <dbReference type="PROSITE" id="PS50893"/>
    </source>
</evidence>
<feature type="domain" description="ABC transporter" evidence="5">
    <location>
        <begin position="5"/>
        <end position="227"/>
    </location>
</feature>
<dbReference type="AlphaFoldDB" id="A0A4R6JN30"/>
<evidence type="ECO:0000256" key="4">
    <source>
        <dbReference type="ARBA" id="ARBA00022840"/>
    </source>
</evidence>
<dbReference type="PANTHER" id="PTHR43335">
    <property type="entry name" value="ABC TRANSPORTER, ATP-BINDING PROTEIN"/>
    <property type="match status" value="1"/>
</dbReference>
<dbReference type="SMART" id="SM00382">
    <property type="entry name" value="AAA"/>
    <property type="match status" value="1"/>
</dbReference>
<dbReference type="PANTHER" id="PTHR43335:SF4">
    <property type="entry name" value="ABC TRANSPORTER, ATP-BINDING PROTEIN"/>
    <property type="match status" value="1"/>
</dbReference>
<organism evidence="6 7">
    <name type="scientific">Paractinoplanes brasiliensis</name>
    <dbReference type="NCBI Taxonomy" id="52695"/>
    <lineage>
        <taxon>Bacteria</taxon>
        <taxon>Bacillati</taxon>
        <taxon>Actinomycetota</taxon>
        <taxon>Actinomycetes</taxon>
        <taxon>Micromonosporales</taxon>
        <taxon>Micromonosporaceae</taxon>
        <taxon>Paractinoplanes</taxon>
    </lineage>
</organism>
<dbReference type="GO" id="GO:0005524">
    <property type="term" value="F:ATP binding"/>
    <property type="evidence" value="ECO:0007669"/>
    <property type="project" value="UniProtKB-KW"/>
</dbReference>
<evidence type="ECO:0000313" key="7">
    <source>
        <dbReference type="Proteomes" id="UP000294901"/>
    </source>
</evidence>
<dbReference type="RefSeq" id="WP_239080585.1">
    <property type="nucleotide sequence ID" value="NZ_BOMD01000094.1"/>
</dbReference>
<dbReference type="Proteomes" id="UP000294901">
    <property type="component" value="Unassembled WGS sequence"/>
</dbReference>
<accession>A0A4R6JN30</accession>
<proteinExistence type="inferred from homology"/>
<reference evidence="6 7" key="1">
    <citation type="submission" date="2019-03" db="EMBL/GenBank/DDBJ databases">
        <title>Sequencing the genomes of 1000 actinobacteria strains.</title>
        <authorList>
            <person name="Klenk H.-P."/>
        </authorList>
    </citation>
    <scope>NUCLEOTIDE SEQUENCE [LARGE SCALE GENOMIC DNA]</scope>
    <source>
        <strain evidence="6 7">DSM 43805</strain>
    </source>
</reference>
<comment type="caution">
    <text evidence="6">The sequence shown here is derived from an EMBL/GenBank/DDBJ whole genome shotgun (WGS) entry which is preliminary data.</text>
</comment>
<dbReference type="InterPro" id="IPR017871">
    <property type="entry name" value="ABC_transporter-like_CS"/>
</dbReference>
<keyword evidence="2" id="KW-0813">Transport</keyword>
<dbReference type="PROSITE" id="PS00211">
    <property type="entry name" value="ABC_TRANSPORTER_1"/>
    <property type="match status" value="1"/>
</dbReference>
<gene>
    <name evidence="6" type="ORF">C8E87_1180</name>
</gene>
<keyword evidence="3" id="KW-0547">Nucleotide-binding</keyword>
<evidence type="ECO:0000256" key="1">
    <source>
        <dbReference type="ARBA" id="ARBA00005417"/>
    </source>
</evidence>
<evidence type="ECO:0000256" key="3">
    <source>
        <dbReference type="ARBA" id="ARBA00022741"/>
    </source>
</evidence>
<dbReference type="InterPro" id="IPR003593">
    <property type="entry name" value="AAA+_ATPase"/>
</dbReference>
<sequence length="289" mass="31175">MSAAVWASGLRKRYRKRQAVDGVSFEVGRGEVVGLLGPNGAGKTTVIKMLLGLARPDAGEVMLLGRPGADPRSRARVGYLPELFRYQPWLTAAEVLRLHARLASVPADEEPLGLVGLADRADDRVGGFSKGMQQRLGLAVALVARPELVVLDEPTSALDPIGRADVRDLLLTLREKGVAVLLNSHLIGEVERVCDRVVILDHGRVAASGTLPELLGRQELRLTLSDLSDAARARLGDFTQDGATYVIDGDIDVPELIADLVKLDVRVHAVEPSRISLEERLLDIIRSGS</sequence>
<dbReference type="EMBL" id="SNWR01000001">
    <property type="protein sequence ID" value="TDO37549.1"/>
    <property type="molecule type" value="Genomic_DNA"/>
</dbReference>
<name>A0A4R6JN30_9ACTN</name>
<dbReference type="Gene3D" id="3.40.50.300">
    <property type="entry name" value="P-loop containing nucleotide triphosphate hydrolases"/>
    <property type="match status" value="1"/>
</dbReference>
<dbReference type="Pfam" id="PF00005">
    <property type="entry name" value="ABC_tran"/>
    <property type="match status" value="1"/>
</dbReference>
<dbReference type="InterPro" id="IPR027417">
    <property type="entry name" value="P-loop_NTPase"/>
</dbReference>
<evidence type="ECO:0000256" key="2">
    <source>
        <dbReference type="ARBA" id="ARBA00022448"/>
    </source>
</evidence>
<dbReference type="CDD" id="cd03230">
    <property type="entry name" value="ABC_DR_subfamily_A"/>
    <property type="match status" value="1"/>
</dbReference>
<dbReference type="SUPFAM" id="SSF52540">
    <property type="entry name" value="P-loop containing nucleoside triphosphate hydrolases"/>
    <property type="match status" value="1"/>
</dbReference>
<keyword evidence="4 6" id="KW-0067">ATP-binding</keyword>
<comment type="similarity">
    <text evidence="1">Belongs to the ABC transporter superfamily.</text>
</comment>
<evidence type="ECO:0000313" key="6">
    <source>
        <dbReference type="EMBL" id="TDO37549.1"/>
    </source>
</evidence>
<protein>
    <submittedName>
        <fullName evidence="6">ABC-2 type transport system ATP-binding protein</fullName>
    </submittedName>
</protein>
<dbReference type="InterPro" id="IPR003439">
    <property type="entry name" value="ABC_transporter-like_ATP-bd"/>
</dbReference>
<dbReference type="GO" id="GO:0016887">
    <property type="term" value="F:ATP hydrolysis activity"/>
    <property type="evidence" value="ECO:0007669"/>
    <property type="project" value="InterPro"/>
</dbReference>